<feature type="transmembrane region" description="Helical" evidence="6">
    <location>
        <begin position="88"/>
        <end position="110"/>
    </location>
</feature>
<evidence type="ECO:0000256" key="6">
    <source>
        <dbReference type="SAM" id="Phobius"/>
    </source>
</evidence>
<feature type="transmembrane region" description="Helical" evidence="6">
    <location>
        <begin position="204"/>
        <end position="222"/>
    </location>
</feature>
<dbReference type="InterPro" id="IPR036890">
    <property type="entry name" value="HATPase_C_sf"/>
</dbReference>
<feature type="transmembrane region" description="Helical" evidence="6">
    <location>
        <begin position="234"/>
        <end position="252"/>
    </location>
</feature>
<protein>
    <recommendedName>
        <fullName evidence="2">histidine kinase</fullName>
        <ecNumber evidence="2">2.7.13.3</ecNumber>
    </recommendedName>
</protein>
<feature type="transmembrane region" description="Helical" evidence="6">
    <location>
        <begin position="33"/>
        <end position="57"/>
    </location>
</feature>
<keyword evidence="6" id="KW-1133">Transmembrane helix</keyword>
<organism evidence="7 8">
    <name type="scientific">Dolosigranulum pigrum ATCC 51524</name>
    <dbReference type="NCBI Taxonomy" id="883103"/>
    <lineage>
        <taxon>Bacteria</taxon>
        <taxon>Bacillati</taxon>
        <taxon>Bacillota</taxon>
        <taxon>Bacilli</taxon>
        <taxon>Lactobacillales</taxon>
        <taxon>Carnobacteriaceae</taxon>
        <taxon>Dolosigranulum</taxon>
    </lineage>
</organism>
<feature type="transmembrane region" description="Helical" evidence="6">
    <location>
        <begin position="171"/>
        <end position="198"/>
    </location>
</feature>
<dbReference type="GO" id="GO:0000160">
    <property type="term" value="P:phosphorelay signal transduction system"/>
    <property type="evidence" value="ECO:0007669"/>
    <property type="project" value="UniProtKB-KW"/>
</dbReference>
<comment type="catalytic activity">
    <reaction evidence="1">
        <text>ATP + protein L-histidine = ADP + protein N-phospho-L-histidine.</text>
        <dbReference type="EC" id="2.7.13.3"/>
    </reaction>
</comment>
<dbReference type="Gene3D" id="3.30.565.10">
    <property type="entry name" value="Histidine kinase-like ATPase, C-terminal domain"/>
    <property type="match status" value="1"/>
</dbReference>
<comment type="caution">
    <text evidence="7">The sequence shown here is derived from an EMBL/GenBank/DDBJ whole genome shotgun (WGS) entry which is preliminary data.</text>
</comment>
<feature type="transmembrane region" description="Helical" evidence="6">
    <location>
        <begin position="122"/>
        <end position="150"/>
    </location>
</feature>
<keyword evidence="6" id="KW-0812">Transmembrane</keyword>
<keyword evidence="8" id="KW-1185">Reference proteome</keyword>
<gene>
    <name evidence="7" type="ORF">HMPREF9703_01235</name>
</gene>
<keyword evidence="3" id="KW-0808">Transferase</keyword>
<evidence type="ECO:0000256" key="4">
    <source>
        <dbReference type="ARBA" id="ARBA00022777"/>
    </source>
</evidence>
<name>H3NFA4_9LACT</name>
<evidence type="ECO:0000256" key="3">
    <source>
        <dbReference type="ARBA" id="ARBA00022679"/>
    </source>
</evidence>
<dbReference type="GeneID" id="42694670"/>
<dbReference type="CDD" id="cd16917">
    <property type="entry name" value="HATPase_UhpB-NarQ-NarX-like"/>
    <property type="match status" value="1"/>
</dbReference>
<feature type="transmembrane region" description="Helical" evidence="6">
    <location>
        <begin position="10"/>
        <end position="27"/>
    </location>
</feature>
<accession>H3NFA4</accession>
<feature type="transmembrane region" description="Helical" evidence="6">
    <location>
        <begin position="258"/>
        <end position="276"/>
    </location>
</feature>
<dbReference type="HOGENOM" id="CLU_038785_1_0_9"/>
<sequence length="495" mass="57853">MKIGRIKLDIMYHIGFLGVVVYLFLMYRNAQNLLIIPAIIWIVLLLFDYIMLTIIGVRTQIDQLIVWTFRLSQIQILSLIDQVRLPIIVHYLLLIGLLNILFLCISSLLTQFIDMSLLKQRLLIGSITIVGLWTNYTHWIVLGYVGYIVISSFVSIKNRINYFTYMKKDHIGYWLLVSLFAIQLVPWLGIVILSIYKYFVFTQLWWFFITLMNVLLMLIAGFDQKSMIRYGQKWLGLIFSLLLCIYLFILVIDIPSWIVIFILYSVGSIQYILLLIRSSENRDINTLVLIKKEEALKQDFSNYLHDDVLQDINVLIKMTTLEPSEKTQAFLREQLSALNDQLRQQMNQYSPQLSKHLTLQENYRLLVRSLEQTYPNQAVSTSFSMNRNLTLPEPYDVLVYRWLRELIHNVYKHAEANQLDIHVAAYDELIIVLVEDDGCFEKGSHLEIGHGLYVIQEQVEAIGGQLYIEANRPRGLRMRVEFSVMGGEIIEDFVN</sequence>
<dbReference type="AlphaFoldDB" id="H3NFA4"/>
<dbReference type="GO" id="GO:0004673">
    <property type="term" value="F:protein histidine kinase activity"/>
    <property type="evidence" value="ECO:0007669"/>
    <property type="project" value="UniProtKB-EC"/>
</dbReference>
<keyword evidence="6" id="KW-0472">Membrane</keyword>
<keyword evidence="4" id="KW-0418">Kinase</keyword>
<dbReference type="eggNOG" id="COG4585">
    <property type="taxonomic scope" value="Bacteria"/>
</dbReference>
<evidence type="ECO:0000256" key="1">
    <source>
        <dbReference type="ARBA" id="ARBA00000085"/>
    </source>
</evidence>
<dbReference type="RefSeq" id="WP_004636438.1">
    <property type="nucleotide sequence ID" value="NZ_JH601103.1"/>
</dbReference>
<dbReference type="PANTHER" id="PTHR24421">
    <property type="entry name" value="NITRATE/NITRITE SENSOR PROTEIN NARX-RELATED"/>
    <property type="match status" value="1"/>
</dbReference>
<keyword evidence="5" id="KW-0902">Two-component regulatory system</keyword>
<dbReference type="Proteomes" id="UP000003599">
    <property type="component" value="Unassembled WGS sequence"/>
</dbReference>
<evidence type="ECO:0000313" key="7">
    <source>
        <dbReference type="EMBL" id="EHR33119.1"/>
    </source>
</evidence>
<dbReference type="EC" id="2.7.13.3" evidence="2"/>
<dbReference type="PANTHER" id="PTHR24421:SF10">
    <property type="entry name" value="NITRATE_NITRITE SENSOR PROTEIN NARQ"/>
    <property type="match status" value="1"/>
</dbReference>
<evidence type="ECO:0000313" key="8">
    <source>
        <dbReference type="Proteomes" id="UP000003599"/>
    </source>
</evidence>
<evidence type="ECO:0000256" key="2">
    <source>
        <dbReference type="ARBA" id="ARBA00012438"/>
    </source>
</evidence>
<reference evidence="7 8" key="1">
    <citation type="submission" date="2012-01" db="EMBL/GenBank/DDBJ databases">
        <title>The Genome Sequence of Dolosigranulum pigrum ATCC 51524.</title>
        <authorList>
            <consortium name="The Broad Institute Genome Sequencing Platform"/>
            <person name="Earl A."/>
            <person name="Ward D."/>
            <person name="Feldgarden M."/>
            <person name="Gevers D."/>
            <person name="Huys G."/>
            <person name="Young S.K."/>
            <person name="Zeng Q."/>
            <person name="Gargeya S."/>
            <person name="Fitzgerald M."/>
            <person name="Haas B."/>
            <person name="Abouelleil A."/>
            <person name="Alvarado L."/>
            <person name="Arachchi H.M."/>
            <person name="Berlin A."/>
            <person name="Chapman S.B."/>
            <person name="Gearin G."/>
            <person name="Goldberg J."/>
            <person name="Griggs A."/>
            <person name="Gujja S."/>
            <person name="Hansen M."/>
            <person name="Heiman D."/>
            <person name="Howarth C."/>
            <person name="Larimer J."/>
            <person name="Lui A."/>
            <person name="MacDonald P.J.P."/>
            <person name="McCowen C."/>
            <person name="Montmayeur A."/>
            <person name="Murphy C."/>
            <person name="Neiman D."/>
            <person name="Pearson M."/>
            <person name="Priest M."/>
            <person name="Roberts A."/>
            <person name="Saif S."/>
            <person name="Shea T."/>
            <person name="Sisk P."/>
            <person name="Stolte C."/>
            <person name="Sykes S."/>
            <person name="Wortman J."/>
            <person name="Nusbaum C."/>
            <person name="Birren B."/>
        </authorList>
    </citation>
    <scope>NUCLEOTIDE SEQUENCE [LARGE SCALE GENOMIC DNA]</scope>
    <source>
        <strain evidence="7 8">ATCC 51524</strain>
    </source>
</reference>
<evidence type="ECO:0000256" key="5">
    <source>
        <dbReference type="ARBA" id="ARBA00023012"/>
    </source>
</evidence>
<proteinExistence type="predicted"/>
<dbReference type="InterPro" id="IPR050482">
    <property type="entry name" value="Sensor_HK_TwoCompSys"/>
</dbReference>
<dbReference type="EMBL" id="AGEF01000009">
    <property type="protein sequence ID" value="EHR33119.1"/>
    <property type="molecule type" value="Genomic_DNA"/>
</dbReference>
<dbReference type="SUPFAM" id="SSF55874">
    <property type="entry name" value="ATPase domain of HSP90 chaperone/DNA topoisomerase II/histidine kinase"/>
    <property type="match status" value="1"/>
</dbReference>